<protein>
    <submittedName>
        <fullName evidence="1">(wild Malaysian banana) hypothetical protein</fullName>
    </submittedName>
</protein>
<reference evidence="2" key="2">
    <citation type="submission" date="2021-05" db="UniProtKB">
        <authorList>
            <consortium name="EnsemblPlants"/>
        </authorList>
    </citation>
    <scope>IDENTIFICATION</scope>
    <source>
        <strain evidence="2">subsp. malaccensis</strain>
    </source>
</reference>
<keyword evidence="3" id="KW-1185">Reference proteome</keyword>
<dbReference type="Proteomes" id="UP000012960">
    <property type="component" value="Unplaced"/>
</dbReference>
<proteinExistence type="predicted"/>
<evidence type="ECO:0000313" key="3">
    <source>
        <dbReference type="Proteomes" id="UP000012960"/>
    </source>
</evidence>
<accession>A0A804KGJ4</accession>
<dbReference type="EnsemblPlants" id="Ma09_t06200.1">
    <property type="protein sequence ID" value="Ma09_p06200.1"/>
    <property type="gene ID" value="Ma09_g06200"/>
</dbReference>
<dbReference type="EMBL" id="HG996474">
    <property type="protein sequence ID" value="CAG1834351.1"/>
    <property type="molecule type" value="Genomic_DNA"/>
</dbReference>
<dbReference type="AlphaFoldDB" id="A0A804KGJ4"/>
<sequence>MSYETLWSPVARIPTPPLSAMLRSSPFPVISLSPLPGSSCASWITRMLRPPTSTEPEEKINEFLVYKRAAKSFRADLCNRKDSLGLASLKMFLTLLDMTKVTRLMKLVIDSAFDLSSVHKKALYSELQTAK</sequence>
<name>A0A804KGJ4_MUSAM</name>
<reference evidence="1" key="1">
    <citation type="submission" date="2021-03" db="EMBL/GenBank/DDBJ databases">
        <authorList>
            <consortium name="Genoscope - CEA"/>
            <person name="William W."/>
        </authorList>
    </citation>
    <scope>NUCLEOTIDE SEQUENCE</scope>
    <source>
        <strain evidence="1">Doubled-haploid Pahang</strain>
    </source>
</reference>
<gene>
    <name evidence="1" type="ORF">GSMUA_224560.1</name>
</gene>
<dbReference type="InParanoid" id="A0A804KGJ4"/>
<dbReference type="Gramene" id="Ma09_t06200.1">
    <property type="protein sequence ID" value="Ma09_p06200.1"/>
    <property type="gene ID" value="Ma09_g06200"/>
</dbReference>
<evidence type="ECO:0000313" key="1">
    <source>
        <dbReference type="EMBL" id="CAG1834351.1"/>
    </source>
</evidence>
<organism evidence="2 3">
    <name type="scientific">Musa acuminata subsp. malaccensis</name>
    <name type="common">Wild banana</name>
    <name type="synonym">Musa malaccensis</name>
    <dbReference type="NCBI Taxonomy" id="214687"/>
    <lineage>
        <taxon>Eukaryota</taxon>
        <taxon>Viridiplantae</taxon>
        <taxon>Streptophyta</taxon>
        <taxon>Embryophyta</taxon>
        <taxon>Tracheophyta</taxon>
        <taxon>Spermatophyta</taxon>
        <taxon>Magnoliopsida</taxon>
        <taxon>Liliopsida</taxon>
        <taxon>Zingiberales</taxon>
        <taxon>Musaceae</taxon>
        <taxon>Musa</taxon>
    </lineage>
</organism>
<evidence type="ECO:0000313" key="2">
    <source>
        <dbReference type="EnsemblPlants" id="Ma09_p06200.1"/>
    </source>
</evidence>